<feature type="region of interest" description="Disordered" evidence="1">
    <location>
        <begin position="68"/>
        <end position="112"/>
    </location>
</feature>
<accession>A0A160FP79</accession>
<dbReference type="KEGG" id="buz:AYM40_07470"/>
<dbReference type="OrthoDB" id="5365969at2"/>
<dbReference type="InterPro" id="IPR012337">
    <property type="entry name" value="RNaseH-like_sf"/>
</dbReference>
<dbReference type="AlphaFoldDB" id="A0A160FP79"/>
<protein>
    <submittedName>
        <fullName evidence="3">Integrase</fullName>
    </submittedName>
</protein>
<evidence type="ECO:0000256" key="1">
    <source>
        <dbReference type="SAM" id="MobiDB-lite"/>
    </source>
</evidence>
<proteinExistence type="predicted"/>
<dbReference type="InterPro" id="IPR001584">
    <property type="entry name" value="Integrase_cat-core"/>
</dbReference>
<dbReference type="PANTHER" id="PTHR46889:SF4">
    <property type="entry name" value="TRANSPOSASE INSO FOR INSERTION SEQUENCE ELEMENT IS911B-RELATED"/>
    <property type="match status" value="1"/>
</dbReference>
<evidence type="ECO:0000313" key="4">
    <source>
        <dbReference type="Proteomes" id="UP000076852"/>
    </source>
</evidence>
<gene>
    <name evidence="3" type="ORF">AYM40_07470</name>
</gene>
<dbReference type="EMBL" id="CP014578">
    <property type="protein sequence ID" value="ANB74600.1"/>
    <property type="molecule type" value="Genomic_DNA"/>
</dbReference>
<feature type="domain" description="Integrase catalytic" evidence="2">
    <location>
        <begin position="2"/>
        <end position="62"/>
    </location>
</feature>
<dbReference type="Pfam" id="PF13683">
    <property type="entry name" value="rve_3"/>
    <property type="match status" value="1"/>
</dbReference>
<dbReference type="PANTHER" id="PTHR46889">
    <property type="entry name" value="TRANSPOSASE INSF FOR INSERTION SEQUENCE IS3B-RELATED"/>
    <property type="match status" value="1"/>
</dbReference>
<evidence type="ECO:0000259" key="2">
    <source>
        <dbReference type="Pfam" id="PF13683"/>
    </source>
</evidence>
<feature type="compositionally biased region" description="Polar residues" evidence="1">
    <location>
        <begin position="70"/>
        <end position="79"/>
    </location>
</feature>
<dbReference type="RefSeq" id="WP_063495657.1">
    <property type="nucleotide sequence ID" value="NZ_CP014578.1"/>
</dbReference>
<sequence length="112" mass="12857">MGTAGDAYDNAMCESFFGTLEAELLMREHFDTHEQARRRIFSFLEGWYNVRRLHSSIGYRTPLEFESLHAQEQTPSQRGLPTAGQRHGRDRRPAARPWTTRDPTVHGGSTTH</sequence>
<dbReference type="STRING" id="1804984.AYM40_07470"/>
<keyword evidence="4" id="KW-1185">Reference proteome</keyword>
<dbReference type="InterPro" id="IPR050900">
    <property type="entry name" value="Transposase_IS3/IS150/IS904"/>
</dbReference>
<dbReference type="GO" id="GO:0015074">
    <property type="term" value="P:DNA integration"/>
    <property type="evidence" value="ECO:0007669"/>
    <property type="project" value="InterPro"/>
</dbReference>
<dbReference type="SUPFAM" id="SSF53098">
    <property type="entry name" value="Ribonuclease H-like"/>
    <property type="match status" value="1"/>
</dbReference>
<dbReference type="Proteomes" id="UP000076852">
    <property type="component" value="Chromosome 1"/>
</dbReference>
<reference evidence="3 4" key="1">
    <citation type="journal article" date="2016" name="Gene">
        <title>PacBio SMRT assembly of a complex multi-replicon genome reveals chlorocatechol degradative operon in a region of genome plasticity.</title>
        <authorList>
            <person name="Ricker N."/>
            <person name="Shen S.Y."/>
            <person name="Goordial J."/>
            <person name="Jin S."/>
            <person name="Fulthorpe R.R."/>
        </authorList>
    </citation>
    <scope>NUCLEOTIDE SEQUENCE [LARGE SCALE GENOMIC DNA]</scope>
    <source>
        <strain evidence="3 4">OLGA172</strain>
    </source>
</reference>
<name>A0A160FP79_9BURK</name>
<organism evidence="3 4">
    <name type="scientific">Paraburkholderia phytofirmans OLGA172</name>
    <dbReference type="NCBI Taxonomy" id="1417228"/>
    <lineage>
        <taxon>Bacteria</taxon>
        <taxon>Pseudomonadati</taxon>
        <taxon>Pseudomonadota</taxon>
        <taxon>Betaproteobacteria</taxon>
        <taxon>Burkholderiales</taxon>
        <taxon>Burkholderiaceae</taxon>
        <taxon>Paraburkholderia</taxon>
    </lineage>
</organism>
<evidence type="ECO:0000313" key="3">
    <source>
        <dbReference type="EMBL" id="ANB74600.1"/>
    </source>
</evidence>